<dbReference type="RefSeq" id="WP_182707593.1">
    <property type="nucleotide sequence ID" value="NZ_JACJII010000001.1"/>
</dbReference>
<dbReference type="Pfam" id="PF07161">
    <property type="entry name" value="LppX_LprAFG"/>
    <property type="match status" value="1"/>
</dbReference>
<protein>
    <submittedName>
        <fullName evidence="5">Lipoprotein LprG</fullName>
    </submittedName>
</protein>
<dbReference type="InterPro" id="IPR029046">
    <property type="entry name" value="LolA/LolB/LppX"/>
</dbReference>
<dbReference type="GO" id="GO:0030313">
    <property type="term" value="C:cell envelope"/>
    <property type="evidence" value="ECO:0007669"/>
    <property type="project" value="UniProtKB-SubCell"/>
</dbReference>
<evidence type="ECO:0000256" key="1">
    <source>
        <dbReference type="ARBA" id="ARBA00004196"/>
    </source>
</evidence>
<evidence type="ECO:0000313" key="5">
    <source>
        <dbReference type="EMBL" id="MBA9006804.1"/>
    </source>
</evidence>
<comment type="caution">
    <text evidence="5">The sequence shown here is derived from an EMBL/GenBank/DDBJ whole genome shotgun (WGS) entry which is preliminary data.</text>
</comment>
<gene>
    <name evidence="5" type="ORF">HNR21_005686</name>
</gene>
<accession>A0A7W3N3D8</accession>
<dbReference type="AlphaFoldDB" id="A0A7W3N3D8"/>
<dbReference type="Proteomes" id="UP000539313">
    <property type="component" value="Unassembled WGS sequence"/>
</dbReference>
<comment type="similarity">
    <text evidence="2">Belongs to the LppX/LprAFG lipoprotein family.</text>
</comment>
<keyword evidence="3" id="KW-0472">Membrane</keyword>
<dbReference type="PROSITE" id="PS51257">
    <property type="entry name" value="PROKAR_LIPOPROTEIN"/>
    <property type="match status" value="1"/>
</dbReference>
<proteinExistence type="inferred from homology"/>
<feature type="signal peptide" evidence="4">
    <location>
        <begin position="1"/>
        <end position="24"/>
    </location>
</feature>
<keyword evidence="3" id="KW-1003">Cell membrane</keyword>
<keyword evidence="6" id="KW-1185">Reference proteome</keyword>
<dbReference type="Gene3D" id="2.50.20.20">
    <property type="match status" value="1"/>
</dbReference>
<dbReference type="CDD" id="cd16334">
    <property type="entry name" value="LppX-like"/>
    <property type="match status" value="1"/>
</dbReference>
<evidence type="ECO:0000256" key="3">
    <source>
        <dbReference type="ARBA" id="ARBA00022475"/>
    </source>
</evidence>
<keyword evidence="4" id="KW-0732">Signal</keyword>
<dbReference type="EMBL" id="JACJII010000001">
    <property type="protein sequence ID" value="MBA9006804.1"/>
    <property type="molecule type" value="Genomic_DNA"/>
</dbReference>
<dbReference type="InterPro" id="IPR009830">
    <property type="entry name" value="LppX/LprAFG"/>
</dbReference>
<organism evidence="5 6">
    <name type="scientific">Thermomonospora cellulosilytica</name>
    <dbReference type="NCBI Taxonomy" id="1411118"/>
    <lineage>
        <taxon>Bacteria</taxon>
        <taxon>Bacillati</taxon>
        <taxon>Actinomycetota</taxon>
        <taxon>Actinomycetes</taxon>
        <taxon>Streptosporangiales</taxon>
        <taxon>Thermomonosporaceae</taxon>
        <taxon>Thermomonospora</taxon>
    </lineage>
</organism>
<feature type="chain" id="PRO_5038646998" evidence="4">
    <location>
        <begin position="25"/>
        <end position="234"/>
    </location>
</feature>
<reference evidence="5 6" key="1">
    <citation type="submission" date="2020-08" db="EMBL/GenBank/DDBJ databases">
        <title>Sequencing the genomes of 1000 actinobacteria strains.</title>
        <authorList>
            <person name="Klenk H.-P."/>
        </authorList>
    </citation>
    <scope>NUCLEOTIDE SEQUENCE [LARGE SCALE GENOMIC DNA]</scope>
    <source>
        <strain evidence="5 6">DSM 45823</strain>
    </source>
</reference>
<evidence type="ECO:0000256" key="2">
    <source>
        <dbReference type="ARBA" id="ARBA00009194"/>
    </source>
</evidence>
<sequence length="234" mass="24328">MSWIRGPIIAVLACLVALTGCSGGSDPEPGNGAGLPSGEQTLQQSAAAMRALRSIAFTIATEGQPNIAVRGGDVKLLRSGDAQGSLQIQQAGLTVETDFVLVGDTVYYKGLTGAGYQKAPRSQIVALYDPSAVLDPERGLAKLLTVARSPKTEAREKVGGKDAYKVRATVPRETAAALIPGLTTDLTGHVWVSAADHRLLKMRGVVPPAGGGQEGAVVLTFTEFDSAYTFKPPV</sequence>
<evidence type="ECO:0000313" key="6">
    <source>
        <dbReference type="Proteomes" id="UP000539313"/>
    </source>
</evidence>
<evidence type="ECO:0000256" key="4">
    <source>
        <dbReference type="SAM" id="SignalP"/>
    </source>
</evidence>
<name>A0A7W3N3D8_9ACTN</name>
<comment type="subcellular location">
    <subcellularLocation>
        <location evidence="1">Cell envelope</location>
    </subcellularLocation>
</comment>
<keyword evidence="5" id="KW-0449">Lipoprotein</keyword>
<dbReference type="SUPFAM" id="SSF89392">
    <property type="entry name" value="Prokaryotic lipoproteins and lipoprotein localization factors"/>
    <property type="match status" value="1"/>
</dbReference>